<proteinExistence type="predicted"/>
<protein>
    <submittedName>
        <fullName evidence="1">Uncharacterized protein</fullName>
    </submittedName>
</protein>
<organism evidence="1 2">
    <name type="scientific">Pseudomonas veronii 1YdBTEX2</name>
    <dbReference type="NCBI Taxonomy" id="1295141"/>
    <lineage>
        <taxon>Bacteria</taxon>
        <taxon>Pseudomonadati</taxon>
        <taxon>Pseudomonadota</taxon>
        <taxon>Gammaproteobacteria</taxon>
        <taxon>Pseudomonadales</taxon>
        <taxon>Pseudomonadaceae</taxon>
        <taxon>Pseudomonas</taxon>
    </lineage>
</organism>
<evidence type="ECO:0000313" key="2">
    <source>
        <dbReference type="Proteomes" id="UP000245431"/>
    </source>
</evidence>
<dbReference type="AlphaFoldDB" id="A0A1D3JUX4"/>
<evidence type="ECO:0000313" key="1">
    <source>
        <dbReference type="EMBL" id="SBW79909.1"/>
    </source>
</evidence>
<dbReference type="RefSeq" id="WP_050558750.1">
    <property type="nucleotide sequence ID" value="NZ_AOUH01000022.1"/>
</dbReference>
<name>A0A1D3JUX4_PSEVE</name>
<accession>A0A1D3JUX4</accession>
<gene>
    <name evidence="1" type="ORF">PVE_R1G2023</name>
</gene>
<reference evidence="2" key="1">
    <citation type="submission" date="2016-07" db="EMBL/GenBank/DDBJ databases">
        <authorList>
            <person name="Florea S."/>
            <person name="Webb J.S."/>
            <person name="Jaromczyk J."/>
            <person name="Schardl C.L."/>
        </authorList>
    </citation>
    <scope>NUCLEOTIDE SEQUENCE [LARGE SCALE GENOMIC DNA]</scope>
    <source>
        <strain evidence="2">1YdBTEX2</strain>
    </source>
</reference>
<dbReference type="Proteomes" id="UP000245431">
    <property type="component" value="Chromosome PVE_r1"/>
</dbReference>
<dbReference type="EMBL" id="LT599583">
    <property type="protein sequence ID" value="SBW79909.1"/>
    <property type="molecule type" value="Genomic_DNA"/>
</dbReference>
<sequence>MPRVPTYDTAQVQQQPTRPIQLQRVAPDTTSIAQGLQTLGRGAQMLMDKEREKADTALLMDADNQLTKWQQQSMYGENGAYTRKGQNALDVTNQTLDQFEKAQAEIAKTLTNDQQKARYAQIVNSRRNSLSSDLNRYEYGERQNYYGQVEKAQLETSMQGAALEYQDPAKVDQYRQKVDAVLTSRAQRLGLSPEAAQAERLETNSGMSSAVIQRMLIDSPQKAKSYYESYKDTMTAEDQIRTSNGIDQGFRRLEAEARQRQVEARQMQAINRMELSSRVQDASAAYSQGLDFDNPPSKVDFAAAYGPEKGAKEYDRFSKVQALAPAIREFATADPKERQAILGKFQPAQDGTAGEGFKEDSQLYQHLTNVGVRLMKQQQDDPAAYVVKYSPTVQQAFAAAQQDGTPEAYQAYARTTLAEQQRLGVTQPKLLPDAAADQMAANFNTKVSGGENAATMIEQQQELWGKDFPTVLQQMGNKLPAEAQVIATGLPKDVAERMASVAAIKDSDLNAGLQKGQKDDIVQSVQQALVPFAESLQGQSGGINTYSTMYKAALRTATSYVLQGENPKDAAKRVVGGMVNDKYDFFGTYRVPKTQDTEAVSRGATQAMRQIKPEELMPLPGFAGVTEEQNRKQLHDALQSSGQWVPNEDETGLSLTLNGYRVRGADGKPITRSWADLQQKGLREPDQYRVAPMGFMP</sequence>